<gene>
    <name evidence="1" type="ORF">MLD38_011170</name>
</gene>
<evidence type="ECO:0000313" key="2">
    <source>
        <dbReference type="Proteomes" id="UP001057402"/>
    </source>
</evidence>
<evidence type="ECO:0000313" key="1">
    <source>
        <dbReference type="EMBL" id="KAI4372996.1"/>
    </source>
</evidence>
<comment type="caution">
    <text evidence="1">The sequence shown here is derived from an EMBL/GenBank/DDBJ whole genome shotgun (WGS) entry which is preliminary data.</text>
</comment>
<dbReference type="Proteomes" id="UP001057402">
    <property type="component" value="Chromosome 4"/>
</dbReference>
<reference evidence="2" key="1">
    <citation type="journal article" date="2023" name="Front. Plant Sci.">
        <title>Chromosomal-level genome assembly of Melastoma candidum provides insights into trichome evolution.</title>
        <authorList>
            <person name="Zhong Y."/>
            <person name="Wu W."/>
            <person name="Sun C."/>
            <person name="Zou P."/>
            <person name="Liu Y."/>
            <person name="Dai S."/>
            <person name="Zhou R."/>
        </authorList>
    </citation>
    <scope>NUCLEOTIDE SEQUENCE [LARGE SCALE GENOMIC DNA]</scope>
</reference>
<organism evidence="1 2">
    <name type="scientific">Melastoma candidum</name>
    <dbReference type="NCBI Taxonomy" id="119954"/>
    <lineage>
        <taxon>Eukaryota</taxon>
        <taxon>Viridiplantae</taxon>
        <taxon>Streptophyta</taxon>
        <taxon>Embryophyta</taxon>
        <taxon>Tracheophyta</taxon>
        <taxon>Spermatophyta</taxon>
        <taxon>Magnoliopsida</taxon>
        <taxon>eudicotyledons</taxon>
        <taxon>Gunneridae</taxon>
        <taxon>Pentapetalae</taxon>
        <taxon>rosids</taxon>
        <taxon>malvids</taxon>
        <taxon>Myrtales</taxon>
        <taxon>Melastomataceae</taxon>
        <taxon>Melastomatoideae</taxon>
        <taxon>Melastomateae</taxon>
        <taxon>Melastoma</taxon>
    </lineage>
</organism>
<dbReference type="EMBL" id="CM042883">
    <property type="protein sequence ID" value="KAI4372996.1"/>
    <property type="molecule type" value="Genomic_DNA"/>
</dbReference>
<keyword evidence="2" id="KW-1185">Reference proteome</keyword>
<proteinExistence type="predicted"/>
<name>A0ACB9R583_9MYRT</name>
<accession>A0ACB9R583</accession>
<protein>
    <submittedName>
        <fullName evidence="1">Uncharacterized protein</fullName>
    </submittedName>
</protein>
<sequence length="140" mass="15588">MSQQSHVYLRRFDGPAVDLWVNSQAEPATPSSNASAAPLMVLEERFRTVRSVGEECIQLDELMALLTKKPQGVMKTINMNKLTSAGCKVKIWIANWFAQLNNMMGRDLKKIQTVGLATCNGYRATKKASSDNEVFIDYGT</sequence>